<evidence type="ECO:0000313" key="1">
    <source>
        <dbReference type="EMBL" id="MBJ7542229.1"/>
    </source>
</evidence>
<comment type="caution">
    <text evidence="1">The sequence shown here is derived from an EMBL/GenBank/DDBJ whole genome shotgun (WGS) entry which is preliminary data.</text>
</comment>
<dbReference type="RefSeq" id="WP_199502252.1">
    <property type="nucleotide sequence ID" value="NZ_JAEMUK010000002.1"/>
</dbReference>
<accession>A0A8I1KIY2</accession>
<dbReference type="Proteomes" id="UP000623250">
    <property type="component" value="Unassembled WGS sequence"/>
</dbReference>
<proteinExistence type="predicted"/>
<dbReference type="AlphaFoldDB" id="A0A8I1KIY2"/>
<evidence type="ECO:0000313" key="2">
    <source>
        <dbReference type="Proteomes" id="UP000623250"/>
    </source>
</evidence>
<keyword evidence="2" id="KW-1185">Reference proteome</keyword>
<dbReference type="Pfam" id="PF12686">
    <property type="entry name" value="DUF3800"/>
    <property type="match status" value="1"/>
</dbReference>
<name>A0A8I1KIY2_9HYPH</name>
<dbReference type="EMBL" id="JAEMUK010000002">
    <property type="protein sequence ID" value="MBJ7542229.1"/>
    <property type="molecule type" value="Genomic_DNA"/>
</dbReference>
<protein>
    <submittedName>
        <fullName evidence="1">DUF3800 domain-containing protein</fullName>
    </submittedName>
</protein>
<organism evidence="1 2">
    <name type="scientific">Rhodomicrobium udaipurense</name>
    <dbReference type="NCBI Taxonomy" id="1202716"/>
    <lineage>
        <taxon>Bacteria</taxon>
        <taxon>Pseudomonadati</taxon>
        <taxon>Pseudomonadota</taxon>
        <taxon>Alphaproteobacteria</taxon>
        <taxon>Hyphomicrobiales</taxon>
        <taxon>Hyphomicrobiaceae</taxon>
        <taxon>Rhodomicrobium</taxon>
    </lineage>
</organism>
<reference evidence="1 2" key="1">
    <citation type="submission" date="2020-12" db="EMBL/GenBank/DDBJ databases">
        <title>Revised draft genomes of Rhodomicrobium vannielii ATCC 17100 and Rhodomicrobium udaipurense JA643.</title>
        <authorList>
            <person name="Conners E.M."/>
            <person name="Davenport E.J."/>
            <person name="Bose A."/>
        </authorList>
    </citation>
    <scope>NUCLEOTIDE SEQUENCE [LARGE SCALE GENOMIC DNA]</scope>
    <source>
        <strain evidence="1 2">JA643</strain>
    </source>
</reference>
<dbReference type="InterPro" id="IPR024524">
    <property type="entry name" value="DUF3800"/>
</dbReference>
<sequence length="245" mass="28281">MSFSDYIVYADESGDHSLTSINPQNPVFVLAFCIFEKTAYRKQVVPAVQKLKFDFWGHDCVILHSHEIRKAHGDFNILLNAETRIAFVECINQLMAPLPFTVISAVIDKQRHVQRYCDPANPYEIALSFCMERLQRWLRERNQVDRTTHVIVERRGAAEDTKLELEFRRIADGRNPVGRMPNLDIRFMDKKHNSTGLQIADLTAHPIGRHVINPTQQNRAFELIEPKLRRGPNGRCNGYGLKIFP</sequence>
<gene>
    <name evidence="1" type="ORF">JDN41_01495</name>
</gene>